<feature type="domain" description="Protein export membrane protein SecD/SecF C-terminal" evidence="11">
    <location>
        <begin position="550"/>
        <end position="737"/>
    </location>
</feature>
<dbReference type="NCBIfam" id="TIGR01129">
    <property type="entry name" value="secD"/>
    <property type="match status" value="1"/>
</dbReference>
<evidence type="ECO:0000259" key="13">
    <source>
        <dbReference type="Pfam" id="PF22599"/>
    </source>
</evidence>
<dbReference type="Gene3D" id="3.30.1360.200">
    <property type="match status" value="1"/>
</dbReference>
<dbReference type="GO" id="GO:0043952">
    <property type="term" value="P:protein transport by the Sec complex"/>
    <property type="evidence" value="ECO:0007669"/>
    <property type="project" value="UniProtKB-UniRule"/>
</dbReference>
<dbReference type="InterPro" id="IPR048634">
    <property type="entry name" value="SecD_SecF_C"/>
</dbReference>
<organism evidence="14 15">
    <name type="scientific">Candidatus Ghiorseimicrobium undicola</name>
    <dbReference type="NCBI Taxonomy" id="1974746"/>
    <lineage>
        <taxon>Bacteria</taxon>
        <taxon>Pseudomonadati</taxon>
        <taxon>Candidatus Omnitrophota</taxon>
        <taxon>Candidatus Ghiorseimicrobium</taxon>
    </lineage>
</organism>
<comment type="caution">
    <text evidence="14">The sequence shown here is derived from an EMBL/GenBank/DDBJ whole genome shotgun (WGS) entry which is preliminary data.</text>
</comment>
<dbReference type="HAMAP" id="MF_01464_B">
    <property type="entry name" value="SecF_B"/>
    <property type="match status" value="1"/>
</dbReference>
<feature type="domain" description="SecDF P1 head subdomain" evidence="13">
    <location>
        <begin position="152"/>
        <end position="260"/>
    </location>
</feature>
<gene>
    <name evidence="9" type="primary">secD</name>
    <name evidence="10" type="synonym">secF</name>
    <name evidence="14" type="ORF">COV72_08805</name>
</gene>
<keyword evidence="2 9" id="KW-0813">Transport</keyword>
<keyword evidence="3 9" id="KW-1003">Cell membrane</keyword>
<sequence length="740" mass="81156">MVFETKGIESMQKNIFLKAVLILAVIGASCWYAFPLGKRIKLGLDLKGGMHLVLRVDMSNLTKEQKKEAPERALEKIRNRIDLFGVSEPSIHLQGENQIVVQLPGLTDREAALKLIGETALLEFKLVNTNMQEFSEALKGNIPEGYELRRVDKTQENVLLEKEAVLTGSTLVGANVGFDQSSFGEPYVNIEFNSEGAKKFADITTNNVGGRLAIVLDDKVLSAPRINEPIPSGKGVISGRFSPDEAKGLAIKLKTGALPAPIIIEEERTIGPLLGRDSVNKGISATIFGAVCVFLFMAVYYLLPGIIANIALVLNLLLILAGLGIFGATLTLPGIAGIVLTLGMAVDANVLINERIKEELRLGRPLRMAITNGYGKAFNAIFDSNITTLIAAFLLFQFGTGPIRGFAVTLSIGLLASMFTAVVVTRVIFELLLLNKAIKKLPMFGLIKDTKIDFIAKRKIFFTLSIFTVVLGLFIFFSKGQEMYGIDFAGGQIQEYRMDPVPAVEDIRNSLKEAGLSGSIIQRAKENMQDKAQKLVIIRTHEDAAASVEKNLKNSFPASKIDALRIEHVGPLVGKQLKDKALLALLYSLAGILLYIGFRFKHFDFAFAGIVALFHDVLVTIGFLALTSRTVDLLIVSALLTIAGYSINDTIVIYDRIRELMRFNRKVKLRDAINLAVNQTLTRTVLTTVLTLFVVISLFIFGGEILNDFAFSLLVGFISGIYSTIFIASPLILVLQRRRR</sequence>
<evidence type="ECO:0000259" key="12">
    <source>
        <dbReference type="Pfam" id="PF21760"/>
    </source>
</evidence>
<feature type="transmembrane region" description="Helical" evidence="9">
    <location>
        <begin position="581"/>
        <end position="598"/>
    </location>
</feature>
<comment type="function">
    <text evidence="9">Part of the Sec protein translocase complex. Interacts with the SecYEG preprotein conducting channel. SecDF uses the proton motive force (PMF) to complete protein translocation after the ATP-dependent function of SecA.</text>
</comment>
<protein>
    <recommendedName>
        <fullName evidence="9 10">Multifunctional fusion protein</fullName>
    </recommendedName>
    <domain>
        <recommendedName>
            <fullName evidence="9">Protein translocase subunit SecD</fullName>
        </recommendedName>
    </domain>
    <domain>
        <recommendedName>
            <fullName evidence="10">Protein-export membrane protein SecF</fullName>
        </recommendedName>
    </domain>
</protein>
<feature type="transmembrane region" description="Helical" evidence="9">
    <location>
        <begin position="408"/>
        <end position="434"/>
    </location>
</feature>
<comment type="caution">
    <text evidence="9">Lacks conserved residue(s) required for the propagation of feature annotation.</text>
</comment>
<evidence type="ECO:0000313" key="14">
    <source>
        <dbReference type="EMBL" id="PIQ88392.1"/>
    </source>
</evidence>
<dbReference type="PANTHER" id="PTHR30081:SF1">
    <property type="entry name" value="PROTEIN TRANSLOCASE SUBUNIT SECD"/>
    <property type="match status" value="1"/>
</dbReference>
<comment type="similarity">
    <text evidence="9">Belongs to the SecD/SecF family. SecD subfamily.</text>
</comment>
<dbReference type="InterPro" id="IPR022645">
    <property type="entry name" value="SecD/SecF_bac"/>
</dbReference>
<keyword evidence="7 9" id="KW-0811">Translocation</keyword>
<evidence type="ECO:0000256" key="10">
    <source>
        <dbReference type="HAMAP-Rule" id="MF_01464"/>
    </source>
</evidence>
<dbReference type="Pfam" id="PF07549">
    <property type="entry name" value="Sec_GG"/>
    <property type="match status" value="1"/>
</dbReference>
<feature type="transmembrane region" description="Helical" evidence="9">
    <location>
        <begin position="709"/>
        <end position="735"/>
    </location>
</feature>
<evidence type="ECO:0000256" key="4">
    <source>
        <dbReference type="ARBA" id="ARBA00022692"/>
    </source>
</evidence>
<name>A0A2H0LVH2_9BACT</name>
<dbReference type="Gene3D" id="1.20.1640.10">
    <property type="entry name" value="Multidrug efflux transporter AcrB transmembrane domain"/>
    <property type="match status" value="2"/>
</dbReference>
<dbReference type="GO" id="GO:0015450">
    <property type="term" value="F:protein-transporting ATPase activity"/>
    <property type="evidence" value="ECO:0007669"/>
    <property type="project" value="InterPro"/>
</dbReference>
<dbReference type="Pfam" id="PF21760">
    <property type="entry name" value="SecD_1st"/>
    <property type="match status" value="1"/>
</dbReference>
<dbReference type="NCBIfam" id="TIGR00966">
    <property type="entry name" value="transloc_SecF"/>
    <property type="match status" value="1"/>
</dbReference>
<evidence type="ECO:0000256" key="9">
    <source>
        <dbReference type="HAMAP-Rule" id="MF_01463"/>
    </source>
</evidence>
<dbReference type="Gene3D" id="3.30.70.3400">
    <property type="match status" value="1"/>
</dbReference>
<feature type="domain" description="Protein translocase subunit SecDF P1" evidence="12">
    <location>
        <begin position="71"/>
        <end position="128"/>
    </location>
</feature>
<evidence type="ECO:0000256" key="8">
    <source>
        <dbReference type="ARBA" id="ARBA00023136"/>
    </source>
</evidence>
<feature type="transmembrane region" description="Helical" evidence="9">
    <location>
        <begin position="605"/>
        <end position="627"/>
    </location>
</feature>
<evidence type="ECO:0000256" key="2">
    <source>
        <dbReference type="ARBA" id="ARBA00022448"/>
    </source>
</evidence>
<dbReference type="InterPro" id="IPR054384">
    <property type="entry name" value="SecDF_P1_head"/>
</dbReference>
<reference evidence="14 15" key="1">
    <citation type="submission" date="2017-09" db="EMBL/GenBank/DDBJ databases">
        <title>Depth-based differentiation of microbial function through sediment-hosted aquifers and enrichment of novel symbionts in the deep terrestrial subsurface.</title>
        <authorList>
            <person name="Probst A.J."/>
            <person name="Ladd B."/>
            <person name="Jarett J.K."/>
            <person name="Geller-Mcgrath D.E."/>
            <person name="Sieber C.M."/>
            <person name="Emerson J.B."/>
            <person name="Anantharaman K."/>
            <person name="Thomas B.C."/>
            <person name="Malmstrom R."/>
            <person name="Stieglmeier M."/>
            <person name="Klingl A."/>
            <person name="Woyke T."/>
            <person name="Ryan C.M."/>
            <person name="Banfield J.F."/>
        </authorList>
    </citation>
    <scope>NUCLEOTIDE SEQUENCE [LARGE SCALE GENOMIC DNA]</scope>
    <source>
        <strain evidence="14">CG11_big_fil_rev_8_21_14_0_20_42_13</strain>
    </source>
</reference>
<comment type="subunit">
    <text evidence="10">Forms a complex with SecD. Part of the essential Sec protein translocation apparatus which comprises SecA, SecYEG and auxiliary proteins SecDF. Other proteins may also be involved.</text>
</comment>
<feature type="domain" description="Protein export membrane protein SecD/SecF C-terminal" evidence="11">
    <location>
        <begin position="265"/>
        <end position="429"/>
    </location>
</feature>
<dbReference type="InterPro" id="IPR005665">
    <property type="entry name" value="SecF_bac"/>
</dbReference>
<dbReference type="PANTHER" id="PTHR30081">
    <property type="entry name" value="PROTEIN-EXPORT MEMBRANE PROTEIN SEC"/>
    <property type="match status" value="1"/>
</dbReference>
<dbReference type="Pfam" id="PF02355">
    <property type="entry name" value="SecD_SecF_C"/>
    <property type="match status" value="2"/>
</dbReference>
<dbReference type="GO" id="GO:0005886">
    <property type="term" value="C:plasma membrane"/>
    <property type="evidence" value="ECO:0007669"/>
    <property type="project" value="UniProtKB-SubCell"/>
</dbReference>
<evidence type="ECO:0000256" key="1">
    <source>
        <dbReference type="ARBA" id="ARBA00004651"/>
    </source>
</evidence>
<dbReference type="Pfam" id="PF22599">
    <property type="entry name" value="SecDF_P1_head"/>
    <property type="match status" value="1"/>
</dbReference>
<keyword evidence="6 9" id="KW-1133">Transmembrane helix</keyword>
<keyword evidence="5 9" id="KW-0653">Protein transport</keyword>
<dbReference type="SUPFAM" id="SSF82866">
    <property type="entry name" value="Multidrug efflux transporter AcrB transmembrane domain"/>
    <property type="match status" value="2"/>
</dbReference>
<dbReference type="PRINTS" id="PR01755">
    <property type="entry name" value="SECFTRNLCASE"/>
</dbReference>
<dbReference type="InterPro" id="IPR048631">
    <property type="entry name" value="SecD_1st"/>
</dbReference>
<evidence type="ECO:0000256" key="5">
    <source>
        <dbReference type="ARBA" id="ARBA00022927"/>
    </source>
</evidence>
<dbReference type="InterPro" id="IPR022813">
    <property type="entry name" value="SecD/SecF_arch_bac"/>
</dbReference>
<dbReference type="EMBL" id="PCWA01000109">
    <property type="protein sequence ID" value="PIQ88392.1"/>
    <property type="molecule type" value="Genomic_DNA"/>
</dbReference>
<evidence type="ECO:0000259" key="11">
    <source>
        <dbReference type="Pfam" id="PF02355"/>
    </source>
</evidence>
<dbReference type="InterPro" id="IPR055344">
    <property type="entry name" value="SecD_SecF_C_bact"/>
</dbReference>
<dbReference type="AlphaFoldDB" id="A0A2H0LVH2"/>
<keyword evidence="8 9" id="KW-0472">Membrane</keyword>
<evidence type="ECO:0000256" key="7">
    <source>
        <dbReference type="ARBA" id="ARBA00023010"/>
    </source>
</evidence>
<accession>A0A2H0LVH2</accession>
<feature type="transmembrane region" description="Helical" evidence="9">
    <location>
        <begin position="373"/>
        <end position="396"/>
    </location>
</feature>
<feature type="transmembrane region" description="Helical" evidence="9">
    <location>
        <begin position="460"/>
        <end position="478"/>
    </location>
</feature>
<dbReference type="InterPro" id="IPR022646">
    <property type="entry name" value="SecD/SecF_CS"/>
</dbReference>
<evidence type="ECO:0000256" key="6">
    <source>
        <dbReference type="ARBA" id="ARBA00022989"/>
    </source>
</evidence>
<proteinExistence type="inferred from homology"/>
<dbReference type="NCBIfam" id="NF009583">
    <property type="entry name" value="PRK13024.1-3"/>
    <property type="match status" value="1"/>
</dbReference>
<feature type="transmembrane region" description="Helical" evidence="9">
    <location>
        <begin position="282"/>
        <end position="303"/>
    </location>
</feature>
<feature type="transmembrane region" description="Helical" evidence="9">
    <location>
        <begin position="633"/>
        <end position="654"/>
    </location>
</feature>
<keyword evidence="4 9" id="KW-0812">Transmembrane</keyword>
<feature type="transmembrane region" description="Helical" evidence="9">
    <location>
        <begin position="675"/>
        <end position="703"/>
    </location>
</feature>
<evidence type="ECO:0000256" key="3">
    <source>
        <dbReference type="ARBA" id="ARBA00022475"/>
    </source>
</evidence>
<dbReference type="InterPro" id="IPR005791">
    <property type="entry name" value="SecD"/>
</dbReference>
<dbReference type="Proteomes" id="UP000229641">
    <property type="component" value="Unassembled WGS sequence"/>
</dbReference>
<dbReference type="FunFam" id="1.20.1640.10:FF:000004">
    <property type="entry name" value="Protein translocase subunit SecD"/>
    <property type="match status" value="1"/>
</dbReference>
<dbReference type="HAMAP" id="MF_01463_B">
    <property type="entry name" value="SecD_B"/>
    <property type="match status" value="1"/>
</dbReference>
<dbReference type="NCBIfam" id="TIGR00916">
    <property type="entry name" value="2A0604s01"/>
    <property type="match status" value="2"/>
</dbReference>
<comment type="similarity">
    <text evidence="10">Belongs to the SecD/SecF family. SecF subfamily.</text>
</comment>
<feature type="transmembrane region" description="Helical" evidence="9">
    <location>
        <begin position="15"/>
        <end position="34"/>
    </location>
</feature>
<dbReference type="GO" id="GO:0065002">
    <property type="term" value="P:intracellular protein transmembrane transport"/>
    <property type="evidence" value="ECO:0007669"/>
    <property type="project" value="UniProtKB-UniRule"/>
</dbReference>
<dbReference type="GO" id="GO:0006605">
    <property type="term" value="P:protein targeting"/>
    <property type="evidence" value="ECO:0007669"/>
    <property type="project" value="UniProtKB-UniRule"/>
</dbReference>
<dbReference type="PROSITE" id="PS51257">
    <property type="entry name" value="PROKAR_LIPOPROTEIN"/>
    <property type="match status" value="1"/>
</dbReference>
<comment type="subcellular location">
    <subcellularLocation>
        <location evidence="1 9">Cell membrane</location>
        <topology evidence="1 9">Multi-pass membrane protein</topology>
    </subcellularLocation>
</comment>
<evidence type="ECO:0000313" key="15">
    <source>
        <dbReference type="Proteomes" id="UP000229641"/>
    </source>
</evidence>
<comment type="subunit">
    <text evidence="9">Forms a complex with SecF. Part of the essential Sec protein translocation apparatus which comprises SecA, SecYEG and auxiliary proteins SecDF. Other proteins may also be involved.</text>
</comment>